<comment type="catalytic activity">
    <reaction evidence="1 18">
        <text>a 1,2-diacyl-sn-glycero-3-phosphate + CTP + H(+) = a CDP-1,2-diacyl-sn-glycerol + diphosphate</text>
        <dbReference type="Rhea" id="RHEA:16229"/>
        <dbReference type="ChEBI" id="CHEBI:15378"/>
        <dbReference type="ChEBI" id="CHEBI:33019"/>
        <dbReference type="ChEBI" id="CHEBI:37563"/>
        <dbReference type="ChEBI" id="CHEBI:58332"/>
        <dbReference type="ChEBI" id="CHEBI:58608"/>
        <dbReference type="EC" id="2.7.7.41"/>
    </reaction>
</comment>
<evidence type="ECO:0000256" key="3">
    <source>
        <dbReference type="ARBA" id="ARBA00005119"/>
    </source>
</evidence>
<dbReference type="PANTHER" id="PTHR46382:SF1">
    <property type="entry name" value="PHOSPHATIDATE CYTIDYLYLTRANSFERASE"/>
    <property type="match status" value="1"/>
</dbReference>
<dbReference type="PANTHER" id="PTHR46382">
    <property type="entry name" value="PHOSPHATIDATE CYTIDYLYLTRANSFERASE"/>
    <property type="match status" value="1"/>
</dbReference>
<feature type="transmembrane region" description="Helical" evidence="19">
    <location>
        <begin position="147"/>
        <end position="166"/>
    </location>
</feature>
<keyword evidence="15 19" id="KW-0472">Membrane</keyword>
<keyword evidence="9" id="KW-0444">Lipid biosynthesis</keyword>
<evidence type="ECO:0000256" key="8">
    <source>
        <dbReference type="ARBA" id="ARBA00022475"/>
    </source>
</evidence>
<evidence type="ECO:0000256" key="4">
    <source>
        <dbReference type="ARBA" id="ARBA00005189"/>
    </source>
</evidence>
<comment type="pathway">
    <text evidence="3 18">Phospholipid metabolism; CDP-diacylglycerol biosynthesis; CDP-diacylglycerol from sn-glycerol 3-phosphate: step 3/3.</text>
</comment>
<evidence type="ECO:0000256" key="19">
    <source>
        <dbReference type="SAM" id="Phobius"/>
    </source>
</evidence>
<accession>A0ABX6YN52</accession>
<feature type="transmembrane region" description="Helical" evidence="19">
    <location>
        <begin position="110"/>
        <end position="126"/>
    </location>
</feature>
<evidence type="ECO:0000256" key="1">
    <source>
        <dbReference type="ARBA" id="ARBA00001698"/>
    </source>
</evidence>
<evidence type="ECO:0000256" key="18">
    <source>
        <dbReference type="RuleBase" id="RU003938"/>
    </source>
</evidence>
<evidence type="ECO:0000256" key="13">
    <source>
        <dbReference type="ARBA" id="ARBA00022989"/>
    </source>
</evidence>
<proteinExistence type="inferred from homology"/>
<feature type="transmembrane region" description="Helical" evidence="19">
    <location>
        <begin position="172"/>
        <end position="191"/>
    </location>
</feature>
<keyword evidence="11 18" id="KW-0812">Transmembrane</keyword>
<evidence type="ECO:0000256" key="2">
    <source>
        <dbReference type="ARBA" id="ARBA00004651"/>
    </source>
</evidence>
<keyword evidence="21" id="KW-1185">Reference proteome</keyword>
<dbReference type="GO" id="GO:0016779">
    <property type="term" value="F:nucleotidyltransferase activity"/>
    <property type="evidence" value="ECO:0007669"/>
    <property type="project" value="UniProtKB-KW"/>
</dbReference>
<evidence type="ECO:0000256" key="10">
    <source>
        <dbReference type="ARBA" id="ARBA00022679"/>
    </source>
</evidence>
<evidence type="ECO:0000256" key="12">
    <source>
        <dbReference type="ARBA" id="ARBA00022695"/>
    </source>
</evidence>
<evidence type="ECO:0000256" key="5">
    <source>
        <dbReference type="ARBA" id="ARBA00010185"/>
    </source>
</evidence>
<feature type="transmembrane region" description="Helical" evidence="19">
    <location>
        <begin position="34"/>
        <end position="53"/>
    </location>
</feature>
<evidence type="ECO:0000313" key="21">
    <source>
        <dbReference type="Proteomes" id="UP000662814"/>
    </source>
</evidence>
<reference evidence="20 21" key="1">
    <citation type="submission" date="2020-12" db="EMBL/GenBank/DDBJ databases">
        <title>Microbacterium sp. HY060.</title>
        <authorList>
            <person name="Zhou J."/>
        </authorList>
    </citation>
    <scope>NUCLEOTIDE SEQUENCE [LARGE SCALE GENOMIC DNA]</scope>
    <source>
        <strain evidence="20 21">HY60</strain>
    </source>
</reference>
<gene>
    <name evidence="20" type="ORF">HCR76_07245</name>
</gene>
<evidence type="ECO:0000256" key="17">
    <source>
        <dbReference type="ARBA" id="ARBA00023264"/>
    </source>
</evidence>
<organism evidence="20 21">
    <name type="scientific">Paramicrobacterium chengjingii</name>
    <dbReference type="NCBI Taxonomy" id="2769067"/>
    <lineage>
        <taxon>Bacteria</taxon>
        <taxon>Bacillati</taxon>
        <taxon>Actinomycetota</taxon>
        <taxon>Actinomycetes</taxon>
        <taxon>Micrococcales</taxon>
        <taxon>Microbacteriaceae</taxon>
        <taxon>Paramicrobacterium</taxon>
    </lineage>
</organism>
<dbReference type="Proteomes" id="UP000662814">
    <property type="component" value="Chromosome"/>
</dbReference>
<keyword evidence="17" id="KW-1208">Phospholipid metabolism</keyword>
<dbReference type="EMBL" id="CP061169">
    <property type="protein sequence ID" value="QPZ40236.1"/>
    <property type="molecule type" value="Genomic_DNA"/>
</dbReference>
<sequence>MRETRDDIERQVRDGRVRFDQVNERIEARTGRNLILAIVIGVVLGIGLVASLIFVKVVFAIFATIIVGFTAFELANALRRTGRAVDPIAAVISAVLIIGTAYFIDAPSRGMVFAGGIAFVIVYRLVAQMASGQSRNVKQTVSDLATAAFIQVYVPWLASFAVVLVSQENGEWWTLAFIALVVSVDVGAYAAGLSFGKHPMAPNISPKKTWEGFAGAVVCSILAGILLALFMIGQPWWVGVILGLLILGSATVGDLVESMIKRDMGIKDMSSWLPGHGGFLDRLDSILPSAAVMFAVYTVAVH</sequence>
<dbReference type="EC" id="2.7.7.41" evidence="6 18"/>
<keyword evidence="14" id="KW-0443">Lipid metabolism</keyword>
<dbReference type="InterPro" id="IPR000374">
    <property type="entry name" value="PC_trans"/>
</dbReference>
<dbReference type="PROSITE" id="PS01315">
    <property type="entry name" value="CDS"/>
    <property type="match status" value="1"/>
</dbReference>
<feature type="transmembrane region" description="Helical" evidence="19">
    <location>
        <begin position="236"/>
        <end position="256"/>
    </location>
</feature>
<keyword evidence="16" id="KW-0594">Phospholipid biosynthesis</keyword>
<name>A0ABX6YN52_9MICO</name>
<protein>
    <recommendedName>
        <fullName evidence="7 18">Phosphatidate cytidylyltransferase</fullName>
        <ecNumber evidence="6 18">2.7.7.41</ecNumber>
    </recommendedName>
</protein>
<evidence type="ECO:0000256" key="14">
    <source>
        <dbReference type="ARBA" id="ARBA00023098"/>
    </source>
</evidence>
<evidence type="ECO:0000313" key="20">
    <source>
        <dbReference type="EMBL" id="QPZ40236.1"/>
    </source>
</evidence>
<keyword evidence="13 19" id="KW-1133">Transmembrane helix</keyword>
<evidence type="ECO:0000256" key="15">
    <source>
        <dbReference type="ARBA" id="ARBA00023136"/>
    </source>
</evidence>
<comment type="pathway">
    <text evidence="4">Lipid metabolism.</text>
</comment>
<evidence type="ECO:0000256" key="16">
    <source>
        <dbReference type="ARBA" id="ARBA00023209"/>
    </source>
</evidence>
<dbReference type="Pfam" id="PF01148">
    <property type="entry name" value="CTP_transf_1"/>
    <property type="match status" value="1"/>
</dbReference>
<keyword evidence="8" id="KW-1003">Cell membrane</keyword>
<keyword evidence="12 18" id="KW-0548">Nucleotidyltransferase</keyword>
<evidence type="ECO:0000256" key="7">
    <source>
        <dbReference type="ARBA" id="ARBA00019373"/>
    </source>
</evidence>
<evidence type="ECO:0000256" key="11">
    <source>
        <dbReference type="ARBA" id="ARBA00022692"/>
    </source>
</evidence>
<keyword evidence="10 18" id="KW-0808">Transferase</keyword>
<evidence type="ECO:0000256" key="9">
    <source>
        <dbReference type="ARBA" id="ARBA00022516"/>
    </source>
</evidence>
<feature type="transmembrane region" description="Helical" evidence="19">
    <location>
        <begin position="212"/>
        <end position="230"/>
    </location>
</feature>
<evidence type="ECO:0000256" key="6">
    <source>
        <dbReference type="ARBA" id="ARBA00012487"/>
    </source>
</evidence>
<feature type="transmembrane region" description="Helical" evidence="19">
    <location>
        <begin position="85"/>
        <end position="104"/>
    </location>
</feature>
<feature type="transmembrane region" description="Helical" evidence="19">
    <location>
        <begin position="59"/>
        <end position="78"/>
    </location>
</feature>
<comment type="subcellular location">
    <subcellularLocation>
        <location evidence="2">Cell membrane</location>
        <topology evidence="2">Multi-pass membrane protein</topology>
    </subcellularLocation>
</comment>
<comment type="similarity">
    <text evidence="5 18">Belongs to the CDS family.</text>
</comment>